<dbReference type="InterPro" id="IPR038063">
    <property type="entry name" value="Transpep_catalytic_dom"/>
</dbReference>
<dbReference type="InterPro" id="IPR045380">
    <property type="entry name" value="LD_TPept_scaffold_dom"/>
</dbReference>
<keyword evidence="5 7" id="KW-0573">Peptidoglycan synthesis</keyword>
<evidence type="ECO:0000259" key="8">
    <source>
        <dbReference type="PROSITE" id="PS52029"/>
    </source>
</evidence>
<evidence type="ECO:0000256" key="1">
    <source>
        <dbReference type="ARBA" id="ARBA00004752"/>
    </source>
</evidence>
<keyword evidence="4 7" id="KW-0133">Cell shape</keyword>
<keyword evidence="6 7" id="KW-0961">Cell wall biogenesis/degradation</keyword>
<gene>
    <name evidence="9" type="ORF">C900_04895</name>
</gene>
<dbReference type="InterPro" id="IPR005490">
    <property type="entry name" value="LD_TPept_cat_dom"/>
</dbReference>
<dbReference type="EMBL" id="AMZN01000070">
    <property type="protein sequence ID" value="ELR69670.1"/>
    <property type="molecule type" value="Genomic_DNA"/>
</dbReference>
<dbReference type="GO" id="GO:0008360">
    <property type="term" value="P:regulation of cell shape"/>
    <property type="evidence" value="ECO:0007669"/>
    <property type="project" value="UniProtKB-UniRule"/>
</dbReference>
<dbReference type="eggNOG" id="COG2989">
    <property type="taxonomic scope" value="Bacteria"/>
</dbReference>
<dbReference type="PROSITE" id="PS52029">
    <property type="entry name" value="LD_TPASE"/>
    <property type="match status" value="1"/>
</dbReference>
<evidence type="ECO:0000256" key="7">
    <source>
        <dbReference type="PROSITE-ProRule" id="PRU01373"/>
    </source>
</evidence>
<dbReference type="SUPFAM" id="SSF47090">
    <property type="entry name" value="PGBD-like"/>
    <property type="match status" value="1"/>
</dbReference>
<feature type="domain" description="L,D-TPase catalytic" evidence="8">
    <location>
        <begin position="349"/>
        <end position="527"/>
    </location>
</feature>
<feature type="active site" description="Nucleophile" evidence="7">
    <location>
        <position position="502"/>
    </location>
</feature>
<dbReference type="InterPro" id="IPR036365">
    <property type="entry name" value="PGBD-like_sf"/>
</dbReference>
<sequence>MFGMLAKYSKNAFGYFIAFALLLFIQCSRDRTPSTSKINSLSTRLNPADTFSHHFSMEEPQVVRDRSKIRDKLFNFLDTLSISVYIHDDHNRKHIEKELREFYRLNNHDLYWSNGIKLLPTADFMLNQLLLAETHGLESDYYSVSKLLNLQQKVFEKDSEPNVLQIIHLDIRLSIAYVTYAWHLHNGAINAENVPGRWVINSKNASVASILATNGINEALNMLEPARHYKLLMKALEKYRQIAHEGGWSTLPPGTVLKINDCGPNVLILGKRLKATGDLREKEPLQDSLFDSQLENAVKRFQHRHGLTVDGVVGKTTLAALNIPVEQKIDQILINLERMRWRSGDKNDRYIEVNVPEYKLYAYDKGEKTLEMKVIVGKEKSATPIFNDTLEYLVFSPRWTIPKSILHKEIIPAIEADPSYLARCGYQLYDSWDNNATPLSTDSVTLETLARCEVIRIVQPPGPKNSLGQVKFMMPNKMNIYLHDTPADYLFLRDQRAFSHGCIRLEFPELLADYLLSEWDLSKVLETMNEPEPFYVNLKERVPVYLLYQTAWVDSIGLVNFREDIYDHDKLQLAQLKNRKKELMAGI</sequence>
<feature type="active site" description="Proton donor/acceptor" evidence="7">
    <location>
        <position position="483"/>
    </location>
</feature>
<dbReference type="Gene3D" id="1.10.101.10">
    <property type="entry name" value="PGBD-like superfamily/PGBD"/>
    <property type="match status" value="1"/>
</dbReference>
<comment type="caution">
    <text evidence="9">The sequence shown here is derived from an EMBL/GenBank/DDBJ whole genome shotgun (WGS) entry which is preliminary data.</text>
</comment>
<keyword evidence="10" id="KW-1185">Reference proteome</keyword>
<evidence type="ECO:0000256" key="5">
    <source>
        <dbReference type="ARBA" id="ARBA00022984"/>
    </source>
</evidence>
<evidence type="ECO:0000256" key="4">
    <source>
        <dbReference type="ARBA" id="ARBA00022960"/>
    </source>
</evidence>
<keyword evidence="3" id="KW-0808">Transferase</keyword>
<evidence type="ECO:0000256" key="6">
    <source>
        <dbReference type="ARBA" id="ARBA00023316"/>
    </source>
</evidence>
<dbReference type="UniPathway" id="UPA00219"/>
<evidence type="ECO:0000313" key="10">
    <source>
        <dbReference type="Proteomes" id="UP000011135"/>
    </source>
</evidence>
<dbReference type="GO" id="GO:0004180">
    <property type="term" value="F:carboxypeptidase activity"/>
    <property type="evidence" value="ECO:0007669"/>
    <property type="project" value="UniProtKB-ARBA"/>
</dbReference>
<dbReference type="InterPro" id="IPR036366">
    <property type="entry name" value="PGBDSf"/>
</dbReference>
<reference evidence="9 10" key="1">
    <citation type="submission" date="2012-12" db="EMBL/GenBank/DDBJ databases">
        <title>Genome assembly of Fulvivirga imtechensis AK7.</title>
        <authorList>
            <person name="Nupur N."/>
            <person name="Khatri I."/>
            <person name="Kumar R."/>
            <person name="Subramanian S."/>
            <person name="Pinnaka A."/>
        </authorList>
    </citation>
    <scope>NUCLEOTIDE SEQUENCE [LARGE SCALE GENOMIC DNA]</scope>
    <source>
        <strain evidence="9 10">AK7</strain>
    </source>
</reference>
<evidence type="ECO:0000256" key="2">
    <source>
        <dbReference type="ARBA" id="ARBA00005992"/>
    </source>
</evidence>
<dbReference type="InterPro" id="IPR052905">
    <property type="entry name" value="LD-transpeptidase_YkuD-like"/>
</dbReference>
<dbReference type="Pfam" id="PF01471">
    <property type="entry name" value="PG_binding_1"/>
    <property type="match status" value="1"/>
</dbReference>
<dbReference type="Gene3D" id="2.40.440.10">
    <property type="entry name" value="L,D-transpeptidase catalytic domain-like"/>
    <property type="match status" value="1"/>
</dbReference>
<dbReference type="Proteomes" id="UP000011135">
    <property type="component" value="Unassembled WGS sequence"/>
</dbReference>
<comment type="similarity">
    <text evidence="2">Belongs to the YkuD family.</text>
</comment>
<protein>
    <recommendedName>
        <fullName evidence="8">L,D-TPase catalytic domain-containing protein</fullName>
    </recommendedName>
</protein>
<dbReference type="SUPFAM" id="SSF141523">
    <property type="entry name" value="L,D-transpeptidase catalytic domain-like"/>
    <property type="match status" value="1"/>
</dbReference>
<comment type="pathway">
    <text evidence="1 7">Cell wall biogenesis; peptidoglycan biosynthesis.</text>
</comment>
<accession>L8JLH5</accession>
<dbReference type="CDD" id="cd16913">
    <property type="entry name" value="YkuD_like"/>
    <property type="match status" value="1"/>
</dbReference>
<dbReference type="GO" id="GO:0071555">
    <property type="term" value="P:cell wall organization"/>
    <property type="evidence" value="ECO:0007669"/>
    <property type="project" value="UniProtKB-UniRule"/>
</dbReference>
<dbReference type="PANTHER" id="PTHR41533:SF2">
    <property type="entry name" value="BLR7131 PROTEIN"/>
    <property type="match status" value="1"/>
</dbReference>
<dbReference type="GO" id="GO:0016740">
    <property type="term" value="F:transferase activity"/>
    <property type="evidence" value="ECO:0007669"/>
    <property type="project" value="UniProtKB-KW"/>
</dbReference>
<dbReference type="AlphaFoldDB" id="L8JLH5"/>
<dbReference type="STRING" id="1237149.C900_04895"/>
<proteinExistence type="inferred from homology"/>
<organism evidence="9 10">
    <name type="scientific">Fulvivirga imtechensis AK7</name>
    <dbReference type="NCBI Taxonomy" id="1237149"/>
    <lineage>
        <taxon>Bacteria</taxon>
        <taxon>Pseudomonadati</taxon>
        <taxon>Bacteroidota</taxon>
        <taxon>Cytophagia</taxon>
        <taxon>Cytophagales</taxon>
        <taxon>Fulvivirgaceae</taxon>
        <taxon>Fulvivirga</taxon>
    </lineage>
</organism>
<dbReference type="Pfam" id="PF20142">
    <property type="entry name" value="Scaffold"/>
    <property type="match status" value="1"/>
</dbReference>
<dbReference type="OrthoDB" id="9778545at2"/>
<dbReference type="GO" id="GO:0009252">
    <property type="term" value="P:peptidoglycan biosynthetic process"/>
    <property type="evidence" value="ECO:0007669"/>
    <property type="project" value="UniProtKB-UniPathway"/>
</dbReference>
<dbReference type="Pfam" id="PF03734">
    <property type="entry name" value="YkuD"/>
    <property type="match status" value="1"/>
</dbReference>
<evidence type="ECO:0000313" key="9">
    <source>
        <dbReference type="EMBL" id="ELR69670.1"/>
    </source>
</evidence>
<dbReference type="PANTHER" id="PTHR41533">
    <property type="entry name" value="L,D-TRANSPEPTIDASE HI_1667-RELATED"/>
    <property type="match status" value="1"/>
</dbReference>
<dbReference type="InterPro" id="IPR002477">
    <property type="entry name" value="Peptidoglycan-bd-like"/>
</dbReference>
<name>L8JLH5_9BACT</name>
<evidence type="ECO:0000256" key="3">
    <source>
        <dbReference type="ARBA" id="ARBA00022679"/>
    </source>
</evidence>